<reference evidence="1 2" key="1">
    <citation type="submission" date="2020-04" db="EMBL/GenBank/DDBJ databases">
        <title>Genome sequencing of novel species.</title>
        <authorList>
            <person name="Heo J."/>
            <person name="Kim S.-J."/>
            <person name="Kim J.-S."/>
            <person name="Hong S.-B."/>
            <person name="Kwon S.-W."/>
        </authorList>
    </citation>
    <scope>NUCLEOTIDE SEQUENCE [LARGE SCALE GENOMIC DNA]</scope>
    <source>
        <strain evidence="1 2">GN2-R2</strain>
    </source>
</reference>
<protein>
    <submittedName>
        <fullName evidence="1">DUF2384 domain-containing protein</fullName>
    </submittedName>
</protein>
<evidence type="ECO:0000313" key="1">
    <source>
        <dbReference type="EMBL" id="QJE01471.1"/>
    </source>
</evidence>
<gene>
    <name evidence="1" type="ORF">HH212_16700</name>
</gene>
<evidence type="ECO:0000313" key="2">
    <source>
        <dbReference type="Proteomes" id="UP000502415"/>
    </source>
</evidence>
<keyword evidence="2" id="KW-1185">Reference proteome</keyword>
<proteinExistence type="predicted"/>
<name>A0A7Z2VXX9_9BURK</name>
<sequence length="87" mass="9171">MSDKESLNPAALDALRARFQQQSNKAQKYYAVMHAARGALKSDEAADAWMNAPLAACDGKTPAELVAAGREQEALALANTLTPGAAR</sequence>
<dbReference type="RefSeq" id="WP_170203495.1">
    <property type="nucleotide sequence ID" value="NZ_CP051685.1"/>
</dbReference>
<dbReference type="EMBL" id="CP051685">
    <property type="protein sequence ID" value="QJE01471.1"/>
    <property type="molecule type" value="Genomic_DNA"/>
</dbReference>
<dbReference type="AlphaFoldDB" id="A0A7Z2VXX9"/>
<accession>A0A7Z2VXX9</accession>
<organism evidence="1 2">
    <name type="scientific">Massilia forsythiae</name>
    <dbReference type="NCBI Taxonomy" id="2728020"/>
    <lineage>
        <taxon>Bacteria</taxon>
        <taxon>Pseudomonadati</taxon>
        <taxon>Pseudomonadota</taxon>
        <taxon>Betaproteobacteria</taxon>
        <taxon>Burkholderiales</taxon>
        <taxon>Oxalobacteraceae</taxon>
        <taxon>Telluria group</taxon>
        <taxon>Massilia</taxon>
    </lineage>
</organism>
<dbReference type="KEGG" id="mfy:HH212_16700"/>
<dbReference type="Proteomes" id="UP000502415">
    <property type="component" value="Chromosome"/>
</dbReference>